<dbReference type="NCBIfam" id="TIGR03696">
    <property type="entry name" value="Rhs_assc_core"/>
    <property type="match status" value="1"/>
</dbReference>
<gene>
    <name evidence="3" type="ORF">QO002_000051</name>
</gene>
<dbReference type="EMBL" id="JAUSVF010000001">
    <property type="protein sequence ID" value="MDQ0317913.1"/>
    <property type="molecule type" value="Genomic_DNA"/>
</dbReference>
<evidence type="ECO:0000256" key="1">
    <source>
        <dbReference type="SAM" id="MobiDB-lite"/>
    </source>
</evidence>
<proteinExistence type="predicted"/>
<dbReference type="InterPro" id="IPR022385">
    <property type="entry name" value="Rhs_assc_core"/>
</dbReference>
<evidence type="ECO:0000256" key="2">
    <source>
        <dbReference type="SAM" id="SignalP"/>
    </source>
</evidence>
<reference evidence="3 4" key="1">
    <citation type="submission" date="2023-07" db="EMBL/GenBank/DDBJ databases">
        <title>Genomic Encyclopedia of Type Strains, Phase IV (KMG-IV): sequencing the most valuable type-strain genomes for metagenomic binning, comparative biology and taxonomic classification.</title>
        <authorList>
            <person name="Goeker M."/>
        </authorList>
    </citation>
    <scope>NUCLEOTIDE SEQUENCE [LARGE SCALE GENOMIC DNA]</scope>
    <source>
        <strain evidence="3 4">DSM 1112</strain>
    </source>
</reference>
<keyword evidence="4" id="KW-1185">Reference proteome</keyword>
<evidence type="ECO:0000313" key="4">
    <source>
        <dbReference type="Proteomes" id="UP001230207"/>
    </source>
</evidence>
<accession>A0ABU0BI30</accession>
<evidence type="ECO:0000313" key="3">
    <source>
        <dbReference type="EMBL" id="MDQ0317913.1"/>
    </source>
</evidence>
<feature type="signal peptide" evidence="2">
    <location>
        <begin position="1"/>
        <end position="29"/>
    </location>
</feature>
<evidence type="ECO:0008006" key="5">
    <source>
        <dbReference type="Google" id="ProtNLM"/>
    </source>
</evidence>
<feature type="region of interest" description="Disordered" evidence="1">
    <location>
        <begin position="37"/>
        <end position="81"/>
    </location>
</feature>
<dbReference type="RefSeq" id="WP_307225523.1">
    <property type="nucleotide sequence ID" value="NZ_JAUSVF010000001.1"/>
</dbReference>
<protein>
    <recommendedName>
        <fullName evidence="5">RHS repeat-associated core domain-containing protein</fullName>
    </recommendedName>
</protein>
<comment type="caution">
    <text evidence="3">The sequence shown here is derived from an EMBL/GenBank/DDBJ whole genome shotgun (WGS) entry which is preliminary data.</text>
</comment>
<sequence>MKCFSTGSLTRTLSLLLICSLLSVSFGSAANARFISPDTMDPTMPGVGTNRYAYAGNDPISRSDPNGHQMGHNGGPPLDPT</sequence>
<keyword evidence="2" id="KW-0732">Signal</keyword>
<dbReference type="Gene3D" id="2.180.10.10">
    <property type="entry name" value="RHS repeat-associated core"/>
    <property type="match status" value="1"/>
</dbReference>
<name>A0ABU0BI30_9HYPH</name>
<feature type="chain" id="PRO_5046628055" description="RHS repeat-associated core domain-containing protein" evidence="2">
    <location>
        <begin position="30"/>
        <end position="81"/>
    </location>
</feature>
<organism evidence="3 4">
    <name type="scientific">Pararhizobium capsulatum DSM 1112</name>
    <dbReference type="NCBI Taxonomy" id="1121113"/>
    <lineage>
        <taxon>Bacteria</taxon>
        <taxon>Pseudomonadati</taxon>
        <taxon>Pseudomonadota</taxon>
        <taxon>Alphaproteobacteria</taxon>
        <taxon>Hyphomicrobiales</taxon>
        <taxon>Rhizobiaceae</taxon>
        <taxon>Rhizobium/Agrobacterium group</taxon>
        <taxon>Pararhizobium</taxon>
    </lineage>
</organism>
<dbReference type="Proteomes" id="UP001230207">
    <property type="component" value="Unassembled WGS sequence"/>
</dbReference>